<evidence type="ECO:0000256" key="2">
    <source>
        <dbReference type="ARBA" id="ARBA00022723"/>
    </source>
</evidence>
<dbReference type="OrthoDB" id="9765065at2"/>
<evidence type="ECO:0000259" key="5">
    <source>
        <dbReference type="Pfam" id="PF00884"/>
    </source>
</evidence>
<reference evidence="6 7" key="1">
    <citation type="submission" date="2016-10" db="EMBL/GenBank/DDBJ databases">
        <authorList>
            <person name="de Groot N.N."/>
        </authorList>
    </citation>
    <scope>NUCLEOTIDE SEQUENCE [LARGE SCALE GENOMIC DNA]</scope>
    <source>
        <strain evidence="6 7">DSM 18180</strain>
    </source>
</reference>
<keyword evidence="2" id="KW-0479">Metal-binding</keyword>
<organism evidence="6 7">
    <name type="scientific">Flaviramulus basaltis</name>
    <dbReference type="NCBI Taxonomy" id="369401"/>
    <lineage>
        <taxon>Bacteria</taxon>
        <taxon>Pseudomonadati</taxon>
        <taxon>Bacteroidota</taxon>
        <taxon>Flavobacteriia</taxon>
        <taxon>Flavobacteriales</taxon>
        <taxon>Flavobacteriaceae</taxon>
        <taxon>Flaviramulus</taxon>
    </lineage>
</organism>
<dbReference type="PROSITE" id="PS00149">
    <property type="entry name" value="SULFATASE_2"/>
    <property type="match status" value="1"/>
</dbReference>
<comment type="similarity">
    <text evidence="1">Belongs to the sulfatase family.</text>
</comment>
<dbReference type="PANTHER" id="PTHR42693:SF33">
    <property type="entry name" value="ARYLSULFATASE"/>
    <property type="match status" value="1"/>
</dbReference>
<evidence type="ECO:0000256" key="4">
    <source>
        <dbReference type="ARBA" id="ARBA00022837"/>
    </source>
</evidence>
<feature type="domain" description="Sulfatase N-terminal" evidence="5">
    <location>
        <begin position="31"/>
        <end position="399"/>
    </location>
</feature>
<dbReference type="GO" id="GO:0046872">
    <property type="term" value="F:metal ion binding"/>
    <property type="evidence" value="ECO:0007669"/>
    <property type="project" value="UniProtKB-KW"/>
</dbReference>
<dbReference type="RefSeq" id="WP_072399913.1">
    <property type="nucleotide sequence ID" value="NZ_FPKV01000001.1"/>
</dbReference>
<dbReference type="InterPro" id="IPR000917">
    <property type="entry name" value="Sulfatase_N"/>
</dbReference>
<dbReference type="AlphaFoldDB" id="A0A1K2IAX4"/>
<gene>
    <name evidence="6" type="ORF">SAMN05428642_101293</name>
</gene>
<dbReference type="EMBL" id="FPKV01000001">
    <property type="protein sequence ID" value="SFZ89456.1"/>
    <property type="molecule type" value="Genomic_DNA"/>
</dbReference>
<keyword evidence="3" id="KW-0378">Hydrolase</keyword>
<protein>
    <submittedName>
        <fullName evidence="6">Arylsulfatase A</fullName>
    </submittedName>
</protein>
<name>A0A1K2IAX4_9FLAO</name>
<evidence type="ECO:0000256" key="1">
    <source>
        <dbReference type="ARBA" id="ARBA00008779"/>
    </source>
</evidence>
<dbReference type="SUPFAM" id="SSF53649">
    <property type="entry name" value="Alkaline phosphatase-like"/>
    <property type="match status" value="1"/>
</dbReference>
<dbReference type="InterPro" id="IPR024607">
    <property type="entry name" value="Sulfatase_CS"/>
</dbReference>
<evidence type="ECO:0000256" key="3">
    <source>
        <dbReference type="ARBA" id="ARBA00022801"/>
    </source>
</evidence>
<dbReference type="PANTHER" id="PTHR42693">
    <property type="entry name" value="ARYLSULFATASE FAMILY MEMBER"/>
    <property type="match status" value="1"/>
</dbReference>
<sequence>MKTYKVYLVLLILAFSCTSKQHKKEVPVSKPNIIIIYADDLGFGDIGINGAKGVKTPNIDFLAENGINHLDAHCSAATCTPSRYSLLTGSYAFRNKAEVLPGDAPLIINPNKETLPSMLQKGGYKTAVIGKWHLGLGSGKVDWNKEITPGPKEIGFDYSFLIPATGDRVPCVFVENQQVLGLNPDNPIEVNYLEKLDGYPIGLENPDDLKQKADPQHSQTVINGISRIGYMSGGEEALWKDENFPFVLTDKAKHFITENKENPFFLYFAFHDIHVPRAPNKRFAGKSSMGPRGDAIAQMDWCVGELMNHLKESKLLENTLVIFTSDNGPILDDGYKDKAVELLGSHKPAGIYKGAKYSIYEAGTRMPTIVFWPGNIKPGQSSAMLNQVDLFASLASLTGGKLSEEFAPDSENHLDAWLGKSNIGREIMIEEAFTLALRKGNWKYIEPQERPTPDWLVNKEVETGLMTTPQLFNLDDDPEETKNIASEFPEKVEEMRNALNEIKRKQ</sequence>
<evidence type="ECO:0000313" key="6">
    <source>
        <dbReference type="EMBL" id="SFZ89456.1"/>
    </source>
</evidence>
<dbReference type="Gene3D" id="3.40.720.10">
    <property type="entry name" value="Alkaline Phosphatase, subunit A"/>
    <property type="match status" value="1"/>
</dbReference>
<dbReference type="Proteomes" id="UP000182544">
    <property type="component" value="Unassembled WGS sequence"/>
</dbReference>
<accession>A0A1K2IAX4</accession>
<dbReference type="Pfam" id="PF00884">
    <property type="entry name" value="Sulfatase"/>
    <property type="match status" value="1"/>
</dbReference>
<keyword evidence="4" id="KW-0106">Calcium</keyword>
<dbReference type="InterPro" id="IPR017850">
    <property type="entry name" value="Alkaline_phosphatase_core_sf"/>
</dbReference>
<dbReference type="Gene3D" id="3.30.1120.10">
    <property type="match status" value="1"/>
</dbReference>
<evidence type="ECO:0000313" key="7">
    <source>
        <dbReference type="Proteomes" id="UP000182544"/>
    </source>
</evidence>
<keyword evidence="7" id="KW-1185">Reference proteome</keyword>
<dbReference type="PROSITE" id="PS00523">
    <property type="entry name" value="SULFATASE_1"/>
    <property type="match status" value="1"/>
</dbReference>
<dbReference type="STRING" id="369401.SAMN05428642_101293"/>
<dbReference type="PROSITE" id="PS51257">
    <property type="entry name" value="PROKAR_LIPOPROTEIN"/>
    <property type="match status" value="1"/>
</dbReference>
<dbReference type="InterPro" id="IPR050738">
    <property type="entry name" value="Sulfatase"/>
</dbReference>
<proteinExistence type="inferred from homology"/>
<dbReference type="CDD" id="cd16143">
    <property type="entry name" value="ARS_like"/>
    <property type="match status" value="1"/>
</dbReference>
<dbReference type="GO" id="GO:0004065">
    <property type="term" value="F:arylsulfatase activity"/>
    <property type="evidence" value="ECO:0007669"/>
    <property type="project" value="TreeGrafter"/>
</dbReference>